<evidence type="ECO:0008006" key="4">
    <source>
        <dbReference type="Google" id="ProtNLM"/>
    </source>
</evidence>
<gene>
    <name evidence="2" type="ORF">KUV50_16015</name>
</gene>
<keyword evidence="1" id="KW-0732">Signal</keyword>
<comment type="caution">
    <text evidence="2">The sequence shown here is derived from an EMBL/GenBank/DDBJ whole genome shotgun (WGS) entry which is preliminary data.</text>
</comment>
<evidence type="ECO:0000256" key="1">
    <source>
        <dbReference type="SAM" id="SignalP"/>
    </source>
</evidence>
<feature type="signal peptide" evidence="1">
    <location>
        <begin position="1"/>
        <end position="21"/>
    </location>
</feature>
<dbReference type="AlphaFoldDB" id="A0A953HW99"/>
<accession>A0A953HW99</accession>
<proteinExistence type="predicted"/>
<name>A0A953HW99_9BACT</name>
<evidence type="ECO:0000313" key="2">
    <source>
        <dbReference type="EMBL" id="MBY5959660.1"/>
    </source>
</evidence>
<sequence length="481" mass="54538">MMHKMYAVLFLLVVIALNSSASETLVGTASRDMTPPLPLALGGQMHLRIADEVQSPLTASILAVEKRENATTVDVAIFVTLELVVIPDVLRDEVRQKVQNLLPDIEVNKIIISASHTHTAPEIRAGRFLLPDGVTTVKQVVAFISDQVAEGVREAWNTRTRGSMTWGLGHAKVGLNRRAVYYDGSAKMYGRTDLPEFRGIEGYEDHDVDVLFIWDEQGKLIGTCINLACPAQEVEGRNSVNADFWHPVREQLRDIYGAELMVMSWIGASGDQSPHLMYNRDAEDRMQKLRNLTRLEEIARRIVNAVTDVYEVVKEDRYQDVDLKHEVKELELPRRLVTVDAVREAQNAIHEIESMEEEEMVKNYRRIKWHQSLVDRYENQKENPDQPYNTEVHLIRLGDVAICTNQFELFTEYGIRMKARSKALQTFVVQLSGPGTYLPTMEALKGGHYSAIIQSNEVGPEAGDLLVEETVRGINRFWNEE</sequence>
<dbReference type="EMBL" id="JAHVHU010000016">
    <property type="protein sequence ID" value="MBY5959660.1"/>
    <property type="molecule type" value="Genomic_DNA"/>
</dbReference>
<evidence type="ECO:0000313" key="3">
    <source>
        <dbReference type="Proteomes" id="UP000753961"/>
    </source>
</evidence>
<feature type="chain" id="PRO_5037743000" description="Neutral/alkaline non-lysosomal ceramidase, N-terminal" evidence="1">
    <location>
        <begin position="22"/>
        <end position="481"/>
    </location>
</feature>
<protein>
    <recommendedName>
        <fullName evidence="4">Neutral/alkaline non-lysosomal ceramidase, N-terminal</fullName>
    </recommendedName>
</protein>
<keyword evidence="3" id="KW-1185">Reference proteome</keyword>
<dbReference type="RefSeq" id="WP_222581196.1">
    <property type="nucleotide sequence ID" value="NZ_JAHVHU010000016.1"/>
</dbReference>
<reference evidence="2" key="1">
    <citation type="submission" date="2021-06" db="EMBL/GenBank/DDBJ databases">
        <title>44 bacteria genomes isolated from Dapeng, Shenzhen.</title>
        <authorList>
            <person name="Zheng W."/>
            <person name="Yu S."/>
            <person name="Huang Y."/>
        </authorList>
    </citation>
    <scope>NUCLEOTIDE SEQUENCE</scope>
    <source>
        <strain evidence="2">DP5N28-2</strain>
    </source>
</reference>
<dbReference type="Proteomes" id="UP000753961">
    <property type="component" value="Unassembled WGS sequence"/>
</dbReference>
<organism evidence="2 3">
    <name type="scientific">Membranihabitans marinus</name>
    <dbReference type="NCBI Taxonomy" id="1227546"/>
    <lineage>
        <taxon>Bacteria</taxon>
        <taxon>Pseudomonadati</taxon>
        <taxon>Bacteroidota</taxon>
        <taxon>Saprospiria</taxon>
        <taxon>Saprospirales</taxon>
        <taxon>Saprospiraceae</taxon>
        <taxon>Membranihabitans</taxon>
    </lineage>
</organism>